<dbReference type="InterPro" id="IPR002579">
    <property type="entry name" value="Met_Sox_Rdtase_MsrB_dom"/>
</dbReference>
<name>A0A1W1WY12_9CLOT</name>
<dbReference type="PROSITE" id="PS51790">
    <property type="entry name" value="MSRB"/>
    <property type="match status" value="1"/>
</dbReference>
<dbReference type="AlphaFoldDB" id="A0A1W1WY12"/>
<dbReference type="GO" id="GO:0030091">
    <property type="term" value="P:protein repair"/>
    <property type="evidence" value="ECO:0007669"/>
    <property type="project" value="InterPro"/>
</dbReference>
<evidence type="ECO:0000256" key="3">
    <source>
        <dbReference type="ARBA" id="ARBA00048488"/>
    </source>
</evidence>
<dbReference type="GO" id="GO:0006979">
    <property type="term" value="P:response to oxidative stress"/>
    <property type="evidence" value="ECO:0007669"/>
    <property type="project" value="InterPro"/>
</dbReference>
<dbReference type="InterPro" id="IPR028427">
    <property type="entry name" value="Met_Sox_Rdtase_MsrB"/>
</dbReference>
<organism evidence="5 6">
    <name type="scientific">Clostridium acidisoli DSM 12555</name>
    <dbReference type="NCBI Taxonomy" id="1121291"/>
    <lineage>
        <taxon>Bacteria</taxon>
        <taxon>Bacillati</taxon>
        <taxon>Bacillota</taxon>
        <taxon>Clostridia</taxon>
        <taxon>Eubacteriales</taxon>
        <taxon>Clostridiaceae</taxon>
        <taxon>Clostridium</taxon>
    </lineage>
</organism>
<evidence type="ECO:0000256" key="1">
    <source>
        <dbReference type="ARBA" id="ARBA00012499"/>
    </source>
</evidence>
<dbReference type="STRING" id="1121291.SAMN02745134_00089"/>
<comment type="catalytic activity">
    <reaction evidence="3">
        <text>L-methionyl-[protein] + [thioredoxin]-disulfide + H2O = L-methionyl-(R)-S-oxide-[protein] + [thioredoxin]-dithiol</text>
        <dbReference type="Rhea" id="RHEA:24164"/>
        <dbReference type="Rhea" id="RHEA-COMP:10698"/>
        <dbReference type="Rhea" id="RHEA-COMP:10700"/>
        <dbReference type="Rhea" id="RHEA-COMP:12313"/>
        <dbReference type="Rhea" id="RHEA-COMP:12314"/>
        <dbReference type="ChEBI" id="CHEBI:15377"/>
        <dbReference type="ChEBI" id="CHEBI:16044"/>
        <dbReference type="ChEBI" id="CHEBI:29950"/>
        <dbReference type="ChEBI" id="CHEBI:45764"/>
        <dbReference type="ChEBI" id="CHEBI:50058"/>
        <dbReference type="EC" id="1.8.4.12"/>
    </reaction>
</comment>
<dbReference type="OrthoDB" id="4174719at2"/>
<gene>
    <name evidence="5" type="ORF">SAMN02745134_00089</name>
</gene>
<dbReference type="EMBL" id="FWXH01000002">
    <property type="protein sequence ID" value="SMC16470.1"/>
    <property type="molecule type" value="Genomic_DNA"/>
</dbReference>
<dbReference type="NCBIfam" id="TIGR00357">
    <property type="entry name" value="peptide-methionine (R)-S-oxide reductase MsrB"/>
    <property type="match status" value="1"/>
</dbReference>
<accession>A0A1W1WY12</accession>
<sequence>MDIKKMIASKNYKRPSDDELKKKLKDIQYKVAVESNTERAFSNEYWDNNNIGIYVDILTGEPLFSSLDKFDSGCGWPSFTKPVVEEVVKYKTDNSYGMLRTEVVSKNGNTHLGHVFKDGPKDKGGNRFCINSASIKFIPLEDMEKEGYGYLKEIIFKDENTKED</sequence>
<dbReference type="Pfam" id="PF01641">
    <property type="entry name" value="SelR"/>
    <property type="match status" value="1"/>
</dbReference>
<reference evidence="5 6" key="1">
    <citation type="submission" date="2017-04" db="EMBL/GenBank/DDBJ databases">
        <authorList>
            <person name="Afonso C.L."/>
            <person name="Miller P.J."/>
            <person name="Scott M.A."/>
            <person name="Spackman E."/>
            <person name="Goraichik I."/>
            <person name="Dimitrov K.M."/>
            <person name="Suarez D.L."/>
            <person name="Swayne D.E."/>
        </authorList>
    </citation>
    <scope>NUCLEOTIDE SEQUENCE [LARGE SCALE GENOMIC DNA]</scope>
    <source>
        <strain evidence="5 6">DSM 12555</strain>
    </source>
</reference>
<keyword evidence="2" id="KW-0560">Oxidoreductase</keyword>
<evidence type="ECO:0000256" key="2">
    <source>
        <dbReference type="ARBA" id="ARBA00023002"/>
    </source>
</evidence>
<dbReference type="PANTHER" id="PTHR10173:SF59">
    <property type="entry name" value="PEPTIDE METHIONINE SULFOXIDE REDUCTASE MSRA_MSRB"/>
    <property type="match status" value="1"/>
</dbReference>
<feature type="domain" description="MsrB" evidence="4">
    <location>
        <begin position="17"/>
        <end position="140"/>
    </location>
</feature>
<evidence type="ECO:0000313" key="6">
    <source>
        <dbReference type="Proteomes" id="UP000192468"/>
    </source>
</evidence>
<dbReference type="Gene3D" id="2.170.150.20">
    <property type="entry name" value="Peptide methionine sulfoxide reductase"/>
    <property type="match status" value="1"/>
</dbReference>
<keyword evidence="6" id="KW-1185">Reference proteome</keyword>
<dbReference type="InterPro" id="IPR011057">
    <property type="entry name" value="Mss4-like_sf"/>
</dbReference>
<dbReference type="GO" id="GO:0033743">
    <property type="term" value="F:peptide-methionine (R)-S-oxide reductase activity"/>
    <property type="evidence" value="ECO:0007669"/>
    <property type="project" value="UniProtKB-EC"/>
</dbReference>
<evidence type="ECO:0000313" key="5">
    <source>
        <dbReference type="EMBL" id="SMC16470.1"/>
    </source>
</evidence>
<dbReference type="GO" id="GO:0005737">
    <property type="term" value="C:cytoplasm"/>
    <property type="evidence" value="ECO:0007669"/>
    <property type="project" value="TreeGrafter"/>
</dbReference>
<dbReference type="FunFam" id="2.170.150.20:FF:000003">
    <property type="entry name" value="Peptide methionine sulfoxide reductase MsrB"/>
    <property type="match status" value="1"/>
</dbReference>
<dbReference type="PANTHER" id="PTHR10173">
    <property type="entry name" value="METHIONINE SULFOXIDE REDUCTASE"/>
    <property type="match status" value="1"/>
</dbReference>
<dbReference type="SUPFAM" id="SSF51316">
    <property type="entry name" value="Mss4-like"/>
    <property type="match status" value="1"/>
</dbReference>
<proteinExistence type="predicted"/>
<dbReference type="Proteomes" id="UP000192468">
    <property type="component" value="Unassembled WGS sequence"/>
</dbReference>
<protein>
    <recommendedName>
        <fullName evidence="1">peptide-methionine (R)-S-oxide reductase</fullName>
        <ecNumber evidence="1">1.8.4.12</ecNumber>
    </recommendedName>
</protein>
<evidence type="ECO:0000259" key="4">
    <source>
        <dbReference type="PROSITE" id="PS51790"/>
    </source>
</evidence>
<dbReference type="RefSeq" id="WP_084113314.1">
    <property type="nucleotide sequence ID" value="NZ_FWXH01000002.1"/>
</dbReference>
<dbReference type="EC" id="1.8.4.12" evidence="1"/>